<evidence type="ECO:0000313" key="1">
    <source>
        <dbReference type="EMBL" id="KAH7979477.1"/>
    </source>
</evidence>
<evidence type="ECO:0000313" key="2">
    <source>
        <dbReference type="Proteomes" id="UP000821865"/>
    </source>
</evidence>
<dbReference type="Proteomes" id="UP000821865">
    <property type="component" value="Chromosome 1"/>
</dbReference>
<sequence length="379" mass="41958">MAARGHGDCLPAAASMSALSLATRSDKHVTLIVNNARFVVDPALFALQPDTMLGRIFASSLENNFARPNDQGDYEVAEGLSDAVFRVILDYYKTGVIHCPSGVTVTELRAACNYLLIPFNAQTLKCDNLMAFLHELSNDGARQQFGKFLDDLIVCRMANAAQIGDRECHIVVLLDDDTVDCDEDYVPQTGEARAQTIHSTAMYRFFNYTENREVAKQMLMERGLKKIRLGTQCYPARSKAKVKRRPIGRAEMIYNYVQRPFLCVSWEKEEAKNRHVHFQCIRSKSLSNLASTTYGSPRVSNSAATSAEIVGGDAVAGVAENARGVVHGLQQELGAVGAAEEPPVELQEELVQHRQSDLMVLFPPVAVRSIIQFRRCSLL</sequence>
<keyword evidence="2" id="KW-1185">Reference proteome</keyword>
<gene>
    <name evidence="1" type="ORF">HPB49_009540</name>
</gene>
<reference evidence="1" key="1">
    <citation type="submission" date="2020-05" db="EMBL/GenBank/DDBJ databases">
        <title>Large-scale comparative analyses of tick genomes elucidate their genetic diversity and vector capacities.</title>
        <authorList>
            <person name="Jia N."/>
            <person name="Wang J."/>
            <person name="Shi W."/>
            <person name="Du L."/>
            <person name="Sun Y."/>
            <person name="Zhan W."/>
            <person name="Jiang J."/>
            <person name="Wang Q."/>
            <person name="Zhang B."/>
            <person name="Ji P."/>
            <person name="Sakyi L.B."/>
            <person name="Cui X."/>
            <person name="Yuan T."/>
            <person name="Jiang B."/>
            <person name="Yang W."/>
            <person name="Lam T.T.-Y."/>
            <person name="Chang Q."/>
            <person name="Ding S."/>
            <person name="Wang X."/>
            <person name="Zhu J."/>
            <person name="Ruan X."/>
            <person name="Zhao L."/>
            <person name="Wei J."/>
            <person name="Que T."/>
            <person name="Du C."/>
            <person name="Cheng J."/>
            <person name="Dai P."/>
            <person name="Han X."/>
            <person name="Huang E."/>
            <person name="Gao Y."/>
            <person name="Liu J."/>
            <person name="Shao H."/>
            <person name="Ye R."/>
            <person name="Li L."/>
            <person name="Wei W."/>
            <person name="Wang X."/>
            <person name="Wang C."/>
            <person name="Yang T."/>
            <person name="Huo Q."/>
            <person name="Li W."/>
            <person name="Guo W."/>
            <person name="Chen H."/>
            <person name="Zhou L."/>
            <person name="Ni X."/>
            <person name="Tian J."/>
            <person name="Zhou Y."/>
            <person name="Sheng Y."/>
            <person name="Liu T."/>
            <person name="Pan Y."/>
            <person name="Xia L."/>
            <person name="Li J."/>
            <person name="Zhao F."/>
            <person name="Cao W."/>
        </authorList>
    </citation>
    <scope>NUCLEOTIDE SEQUENCE</scope>
    <source>
        <strain evidence="1">Dsil-2018</strain>
    </source>
</reference>
<protein>
    <submittedName>
        <fullName evidence="1">Uncharacterized protein</fullName>
    </submittedName>
</protein>
<accession>A0ACB8DYE9</accession>
<comment type="caution">
    <text evidence="1">The sequence shown here is derived from an EMBL/GenBank/DDBJ whole genome shotgun (WGS) entry which is preliminary data.</text>
</comment>
<dbReference type="EMBL" id="CM023470">
    <property type="protein sequence ID" value="KAH7979477.1"/>
    <property type="molecule type" value="Genomic_DNA"/>
</dbReference>
<organism evidence="1 2">
    <name type="scientific">Dermacentor silvarum</name>
    <name type="common">Tick</name>
    <dbReference type="NCBI Taxonomy" id="543639"/>
    <lineage>
        <taxon>Eukaryota</taxon>
        <taxon>Metazoa</taxon>
        <taxon>Ecdysozoa</taxon>
        <taxon>Arthropoda</taxon>
        <taxon>Chelicerata</taxon>
        <taxon>Arachnida</taxon>
        <taxon>Acari</taxon>
        <taxon>Parasitiformes</taxon>
        <taxon>Ixodida</taxon>
        <taxon>Ixodoidea</taxon>
        <taxon>Ixodidae</taxon>
        <taxon>Rhipicephalinae</taxon>
        <taxon>Dermacentor</taxon>
    </lineage>
</organism>
<name>A0ACB8DYE9_DERSI</name>
<proteinExistence type="predicted"/>